<dbReference type="Gene3D" id="2.40.30.70">
    <property type="entry name" value="YaeB-like"/>
    <property type="match status" value="1"/>
</dbReference>
<comment type="similarity">
    <text evidence="2">Belongs to the tRNA methyltransferase O family.</text>
</comment>
<dbReference type="InterPro" id="IPR036413">
    <property type="entry name" value="YaeB-like_sf"/>
</dbReference>
<sequence length="189" mass="21265">MPTGQESHCWQSCRDHHGPNARDGSAPKGNIVKITLSPIATVIGGRPEVSDDYWGGVRSVIRLNEDLPLDTLKGLEEFSHLEVVWHFSKGSDADVHLGARHPRNNPDWPETGTFVHRNHRRPARIAVSHPRLLSVEGRDLHVEDLDAVDGTPVYDIAPWFAEFGPRGEVNQPSWPGEMLSRYWEKRSDT</sequence>
<dbReference type="Pfam" id="PF01980">
    <property type="entry name" value="TrmO_N"/>
    <property type="match status" value="1"/>
</dbReference>
<evidence type="ECO:0000313" key="5">
    <source>
        <dbReference type="EMBL" id="QUX22490.1"/>
    </source>
</evidence>
<feature type="domain" description="TsaA-like" evidence="4">
    <location>
        <begin position="36"/>
        <end position="168"/>
    </location>
</feature>
<accession>A0ABX8BJS2</accession>
<evidence type="ECO:0000256" key="1">
    <source>
        <dbReference type="ARBA" id="ARBA00022691"/>
    </source>
</evidence>
<evidence type="ECO:0000259" key="4">
    <source>
        <dbReference type="PROSITE" id="PS51668"/>
    </source>
</evidence>
<name>A0ABX8BJS2_9ACTN</name>
<dbReference type="SUPFAM" id="SSF118196">
    <property type="entry name" value="YaeB-like"/>
    <property type="match status" value="1"/>
</dbReference>
<dbReference type="Proteomes" id="UP000676079">
    <property type="component" value="Chromosome"/>
</dbReference>
<dbReference type="GO" id="GO:0008168">
    <property type="term" value="F:methyltransferase activity"/>
    <property type="evidence" value="ECO:0007669"/>
    <property type="project" value="UniProtKB-KW"/>
</dbReference>
<dbReference type="InterPro" id="IPR036414">
    <property type="entry name" value="YaeB_N_sf"/>
</dbReference>
<organism evidence="5 6">
    <name type="scientific">Nocardiopsis changdeensis</name>
    <dbReference type="NCBI Taxonomy" id="2831969"/>
    <lineage>
        <taxon>Bacteria</taxon>
        <taxon>Bacillati</taxon>
        <taxon>Actinomycetota</taxon>
        <taxon>Actinomycetes</taxon>
        <taxon>Streptosporangiales</taxon>
        <taxon>Nocardiopsidaceae</taxon>
        <taxon>Nocardiopsis</taxon>
    </lineage>
</organism>
<proteinExistence type="inferred from homology"/>
<protein>
    <submittedName>
        <fullName evidence="5">SAM-dependent methyltransferase</fullName>
    </submittedName>
</protein>
<dbReference type="PROSITE" id="PS51668">
    <property type="entry name" value="TSAA_2"/>
    <property type="match status" value="1"/>
</dbReference>
<dbReference type="PANTHER" id="PTHR12818:SF0">
    <property type="entry name" value="TRNA (ADENINE(37)-N6)-METHYLTRANSFERASE"/>
    <property type="match status" value="1"/>
</dbReference>
<feature type="region of interest" description="Disordered" evidence="3">
    <location>
        <begin position="1"/>
        <end position="29"/>
    </location>
</feature>
<dbReference type="EMBL" id="CP074133">
    <property type="protein sequence ID" value="QUX22490.1"/>
    <property type="molecule type" value="Genomic_DNA"/>
</dbReference>
<dbReference type="PANTHER" id="PTHR12818">
    <property type="entry name" value="TRNA (ADENINE(37)-N6)-METHYLTRANSFERASE"/>
    <property type="match status" value="1"/>
</dbReference>
<evidence type="ECO:0000256" key="3">
    <source>
        <dbReference type="SAM" id="MobiDB-lite"/>
    </source>
</evidence>
<dbReference type="InterPro" id="IPR040372">
    <property type="entry name" value="YaeB-like"/>
</dbReference>
<evidence type="ECO:0000313" key="6">
    <source>
        <dbReference type="Proteomes" id="UP000676079"/>
    </source>
</evidence>
<keyword evidence="1" id="KW-0949">S-adenosyl-L-methionine</keyword>
<feature type="compositionally biased region" description="Polar residues" evidence="3">
    <location>
        <begin position="1"/>
        <end position="10"/>
    </location>
</feature>
<evidence type="ECO:0000256" key="2">
    <source>
        <dbReference type="ARBA" id="ARBA00033753"/>
    </source>
</evidence>
<dbReference type="GO" id="GO:0032259">
    <property type="term" value="P:methylation"/>
    <property type="evidence" value="ECO:0007669"/>
    <property type="project" value="UniProtKB-KW"/>
</dbReference>
<keyword evidence="5" id="KW-0489">Methyltransferase</keyword>
<gene>
    <name evidence="5" type="ORF">KGD84_29965</name>
</gene>
<keyword evidence="5" id="KW-0808">Transferase</keyword>
<keyword evidence="6" id="KW-1185">Reference proteome</keyword>
<reference evidence="5 6" key="1">
    <citation type="submission" date="2021-05" db="EMBL/GenBank/DDBJ databases">
        <title>Direct Submission.</title>
        <authorList>
            <person name="Li K."/>
            <person name="Gao J."/>
        </authorList>
    </citation>
    <scope>NUCLEOTIDE SEQUENCE [LARGE SCALE GENOMIC DNA]</scope>
    <source>
        <strain evidence="5 6">Mg02</strain>
    </source>
</reference>
<dbReference type="InterPro" id="IPR023370">
    <property type="entry name" value="TrmO-like_N"/>
</dbReference>